<organism evidence="2 3">
    <name type="scientific">Cirrhinus molitorella</name>
    <name type="common">mud carp</name>
    <dbReference type="NCBI Taxonomy" id="172907"/>
    <lineage>
        <taxon>Eukaryota</taxon>
        <taxon>Metazoa</taxon>
        <taxon>Chordata</taxon>
        <taxon>Craniata</taxon>
        <taxon>Vertebrata</taxon>
        <taxon>Euteleostomi</taxon>
        <taxon>Actinopterygii</taxon>
        <taxon>Neopterygii</taxon>
        <taxon>Teleostei</taxon>
        <taxon>Ostariophysi</taxon>
        <taxon>Cypriniformes</taxon>
        <taxon>Cyprinidae</taxon>
        <taxon>Labeoninae</taxon>
        <taxon>Labeonini</taxon>
        <taxon>Cirrhinus</taxon>
    </lineage>
</organism>
<accession>A0ABR3MWP3</accession>
<dbReference type="Proteomes" id="UP001558613">
    <property type="component" value="Unassembled WGS sequence"/>
</dbReference>
<name>A0ABR3MWP3_9TELE</name>
<sequence length="135" mass="15186">MTERPRGRRNQLFLMKLETLDARERDCGRFLWKADPGRSGTQMKASALLAFGSQRSRGNEGRNERAVRQPVIGSGISDSSGREPSPSRLEQTVVETLQVSCFHMPKRLQLAISHLSILLQRRIQTGPDGDVKEQN</sequence>
<feature type="region of interest" description="Disordered" evidence="1">
    <location>
        <begin position="50"/>
        <end position="89"/>
    </location>
</feature>
<protein>
    <submittedName>
        <fullName evidence="2">Uncharacterized protein</fullName>
    </submittedName>
</protein>
<evidence type="ECO:0000313" key="3">
    <source>
        <dbReference type="Proteomes" id="UP001558613"/>
    </source>
</evidence>
<gene>
    <name evidence="2" type="ORF">QQF64_031279</name>
</gene>
<proteinExistence type="predicted"/>
<comment type="caution">
    <text evidence="2">The sequence shown here is derived from an EMBL/GenBank/DDBJ whole genome shotgun (WGS) entry which is preliminary data.</text>
</comment>
<reference evidence="2 3" key="1">
    <citation type="submission" date="2023-09" db="EMBL/GenBank/DDBJ databases">
        <authorList>
            <person name="Wang M."/>
        </authorList>
    </citation>
    <scope>NUCLEOTIDE SEQUENCE [LARGE SCALE GENOMIC DNA]</scope>
    <source>
        <strain evidence="2">GT-2023</strain>
        <tissue evidence="2">Liver</tissue>
    </source>
</reference>
<feature type="compositionally biased region" description="Basic and acidic residues" evidence="1">
    <location>
        <begin position="57"/>
        <end position="67"/>
    </location>
</feature>
<keyword evidence="3" id="KW-1185">Reference proteome</keyword>
<evidence type="ECO:0000256" key="1">
    <source>
        <dbReference type="SAM" id="MobiDB-lite"/>
    </source>
</evidence>
<evidence type="ECO:0000313" key="2">
    <source>
        <dbReference type="EMBL" id="KAL1268990.1"/>
    </source>
</evidence>
<dbReference type="EMBL" id="JAYMGO010000008">
    <property type="protein sequence ID" value="KAL1268990.1"/>
    <property type="molecule type" value="Genomic_DNA"/>
</dbReference>